<comment type="caution">
    <text evidence="1">The sequence shown here is derived from an EMBL/GenBank/DDBJ whole genome shotgun (WGS) entry which is preliminary data.</text>
</comment>
<dbReference type="EMBL" id="JBHMAA010000029">
    <property type="protein sequence ID" value="MFB9951825.1"/>
    <property type="molecule type" value="Genomic_DNA"/>
</dbReference>
<dbReference type="Proteomes" id="UP001589692">
    <property type="component" value="Unassembled WGS sequence"/>
</dbReference>
<sequence>SDAGLTKQTLYEVERNNFTRGTYDRAIECMDAVNFEVQGLIHRAWGRL</sequence>
<organism evidence="1 2">
    <name type="scientific">Rhizobium puerariae</name>
    <dbReference type="NCBI Taxonomy" id="1585791"/>
    <lineage>
        <taxon>Bacteria</taxon>
        <taxon>Pseudomonadati</taxon>
        <taxon>Pseudomonadota</taxon>
        <taxon>Alphaproteobacteria</taxon>
        <taxon>Hyphomicrobiales</taxon>
        <taxon>Rhizobiaceae</taxon>
        <taxon>Rhizobium/Agrobacterium group</taxon>
        <taxon>Rhizobium</taxon>
    </lineage>
</organism>
<accession>A0ABV6AMI4</accession>
<reference evidence="1 2" key="1">
    <citation type="submission" date="2024-09" db="EMBL/GenBank/DDBJ databases">
        <authorList>
            <person name="Sun Q."/>
            <person name="Mori K."/>
        </authorList>
    </citation>
    <scope>NUCLEOTIDE SEQUENCE [LARGE SCALE GENOMIC DNA]</scope>
    <source>
        <strain evidence="1 2">TBRC 4938</strain>
    </source>
</reference>
<proteinExistence type="predicted"/>
<keyword evidence="2" id="KW-1185">Reference proteome</keyword>
<protein>
    <submittedName>
        <fullName evidence="1">Plasmid partitioning protein RepA</fullName>
    </submittedName>
</protein>
<gene>
    <name evidence="1" type="ORF">ACFFP0_23495</name>
</gene>
<evidence type="ECO:0000313" key="1">
    <source>
        <dbReference type="EMBL" id="MFB9951825.1"/>
    </source>
</evidence>
<name>A0ABV6AMI4_9HYPH</name>
<evidence type="ECO:0000313" key="2">
    <source>
        <dbReference type="Proteomes" id="UP001589692"/>
    </source>
</evidence>
<feature type="non-terminal residue" evidence="1">
    <location>
        <position position="1"/>
    </location>
</feature>